<dbReference type="SUPFAM" id="SSF141530">
    <property type="entry name" value="PTSIIA/GutA-like"/>
    <property type="match status" value="1"/>
</dbReference>
<dbReference type="GO" id="GO:0008982">
    <property type="term" value="F:protein-N(PI)-phosphohistidine-sugar phosphotransferase activity"/>
    <property type="evidence" value="ECO:0007669"/>
    <property type="project" value="InterPro"/>
</dbReference>
<dbReference type="Proteomes" id="UP000199095">
    <property type="component" value="Unassembled WGS sequence"/>
</dbReference>
<dbReference type="OrthoDB" id="7065254at2"/>
<proteinExistence type="predicted"/>
<protein>
    <submittedName>
        <fullName evidence="2">PTS system, glucitol/sorbitol-specific IIA component</fullName>
    </submittedName>
</protein>
<dbReference type="InterPro" id="IPR036665">
    <property type="entry name" value="PTS_IIA_glucitol/sorbitol_sf"/>
</dbReference>
<dbReference type="PANTHER" id="PTHR40398">
    <property type="entry name" value="PTS SYSTEM GLUCITOL/SORBITOL-SPECIFIC EIIA COMPONENT"/>
    <property type="match status" value="1"/>
</dbReference>
<dbReference type="EMBL" id="FOHJ01000001">
    <property type="protein sequence ID" value="SES79459.1"/>
    <property type="molecule type" value="Genomic_DNA"/>
</dbReference>
<dbReference type="GO" id="GO:0016301">
    <property type="term" value="F:kinase activity"/>
    <property type="evidence" value="ECO:0007669"/>
    <property type="project" value="TreeGrafter"/>
</dbReference>
<keyword evidence="3" id="KW-1185">Reference proteome</keyword>
<dbReference type="Pfam" id="PF03829">
    <property type="entry name" value="PTSIIA_gutA"/>
    <property type="match status" value="1"/>
</dbReference>
<evidence type="ECO:0000313" key="2">
    <source>
        <dbReference type="EMBL" id="SES79459.1"/>
    </source>
</evidence>
<organism evidence="2 3">
    <name type="scientific">Salinibacillus kushneri</name>
    <dbReference type="NCBI Taxonomy" id="237682"/>
    <lineage>
        <taxon>Bacteria</taxon>
        <taxon>Bacillati</taxon>
        <taxon>Bacillota</taxon>
        <taxon>Bacilli</taxon>
        <taxon>Bacillales</taxon>
        <taxon>Bacillaceae</taxon>
        <taxon>Salinibacillus</taxon>
    </lineage>
</organism>
<sequence>MYKSTIKEIGALVPSFEEEKVVILFGPQAPDELREMSVIHEIEETSDQPIQEGGTLRIGDQTYTITAVGSAANDNLKELGHISVYFKEPADNVLPGAVFVSPSQFPTFNEGNTIVFET</sequence>
<dbReference type="Gene3D" id="2.40.33.40">
    <property type="entry name" value="Phosphotransferase system, glucitol/sorbitol-specific IIA component"/>
    <property type="match status" value="1"/>
</dbReference>
<dbReference type="InterPro" id="IPR004716">
    <property type="entry name" value="PTS_IIA_glucitol/sorbitol-sp"/>
</dbReference>
<evidence type="ECO:0000313" key="3">
    <source>
        <dbReference type="Proteomes" id="UP000199095"/>
    </source>
</evidence>
<dbReference type="GO" id="GO:0005737">
    <property type="term" value="C:cytoplasm"/>
    <property type="evidence" value="ECO:0007669"/>
    <property type="project" value="InterPro"/>
</dbReference>
<dbReference type="AlphaFoldDB" id="A0A1H9ZDQ3"/>
<accession>A0A1H9ZDQ3</accession>
<feature type="modified residue" description="Phosphohistidine; by HPr" evidence="1">
    <location>
        <position position="40"/>
    </location>
</feature>
<dbReference type="STRING" id="237682.SAMN05421676_101470"/>
<dbReference type="RefSeq" id="WP_093131540.1">
    <property type="nucleotide sequence ID" value="NZ_FOHJ01000001.1"/>
</dbReference>
<dbReference type="PANTHER" id="PTHR40398:SF1">
    <property type="entry name" value="PTS SYSTEM GLUCITOL_SORBITOL-SPECIFIC EIIA COMPONENT"/>
    <property type="match status" value="1"/>
</dbReference>
<evidence type="ECO:0000256" key="1">
    <source>
        <dbReference type="PROSITE-ProRule" id="PRU00420"/>
    </source>
</evidence>
<gene>
    <name evidence="2" type="ORF">SAMN05421676_101470</name>
</gene>
<name>A0A1H9ZDQ3_9BACI</name>
<dbReference type="GO" id="GO:0009401">
    <property type="term" value="P:phosphoenolpyruvate-dependent sugar phosphotransferase system"/>
    <property type="evidence" value="ECO:0007669"/>
    <property type="project" value="InterPro"/>
</dbReference>
<dbReference type="PROSITE" id="PS51097">
    <property type="entry name" value="PTS_EIIA_TYPE_5"/>
    <property type="match status" value="1"/>
</dbReference>
<reference evidence="3" key="1">
    <citation type="submission" date="2016-10" db="EMBL/GenBank/DDBJ databases">
        <authorList>
            <person name="Varghese N."/>
            <person name="Submissions S."/>
        </authorList>
    </citation>
    <scope>NUCLEOTIDE SEQUENCE [LARGE SCALE GENOMIC DNA]</scope>
    <source>
        <strain evidence="3">CGMCC 1.3566</strain>
    </source>
</reference>